<sequence>MAGIRCCGYLSLRLPWQSWRLRWRSAEESPTSSNRAEPHSSLLERDDRGLRNGGGNAHADLVGERGINHSASTLGGALLMSYDFGSDSSPAGLRLPGFKLPVRLEYISSSANADNGAPNLLGYGAGSEAWSFTVTPTHQYQRFFTRADLAYVGASNTSSGMAFGSSGNRRSESRAMIEAGIFF</sequence>
<dbReference type="RefSeq" id="WP_377816342.1">
    <property type="nucleotide sequence ID" value="NZ_JBHRSJ010000034.1"/>
</dbReference>
<comment type="caution">
    <text evidence="2">The sequence shown here is derived from an EMBL/GenBank/DDBJ whole genome shotgun (WGS) entry which is preliminary data.</text>
</comment>
<proteinExistence type="predicted"/>
<organism evidence="2 3">
    <name type="scientific">Azotobacter bryophylli</name>
    <dbReference type="NCBI Taxonomy" id="1986537"/>
    <lineage>
        <taxon>Bacteria</taxon>
        <taxon>Pseudomonadati</taxon>
        <taxon>Pseudomonadota</taxon>
        <taxon>Gammaproteobacteria</taxon>
        <taxon>Pseudomonadales</taxon>
        <taxon>Pseudomonadaceae</taxon>
        <taxon>Azotobacter</taxon>
    </lineage>
</organism>
<dbReference type="Proteomes" id="UP001595457">
    <property type="component" value="Unassembled WGS sequence"/>
</dbReference>
<evidence type="ECO:0000256" key="1">
    <source>
        <dbReference type="SAM" id="MobiDB-lite"/>
    </source>
</evidence>
<name>A0ABV7AX16_9GAMM</name>
<evidence type="ECO:0000313" key="3">
    <source>
        <dbReference type="Proteomes" id="UP001595457"/>
    </source>
</evidence>
<dbReference type="EMBL" id="JBHRSJ010000034">
    <property type="protein sequence ID" value="MFC2974134.1"/>
    <property type="molecule type" value="Genomic_DNA"/>
</dbReference>
<feature type="compositionally biased region" description="Basic and acidic residues" evidence="1">
    <location>
        <begin position="36"/>
        <end position="50"/>
    </location>
</feature>
<accession>A0ABV7AX16</accession>
<keyword evidence="3" id="KW-1185">Reference proteome</keyword>
<evidence type="ECO:0000313" key="2">
    <source>
        <dbReference type="EMBL" id="MFC2974134.1"/>
    </source>
</evidence>
<protein>
    <submittedName>
        <fullName evidence="2">Outer membrane beta-barrel protein</fullName>
    </submittedName>
</protein>
<gene>
    <name evidence="2" type="ORF">ACFOJE_18205</name>
</gene>
<reference evidence="3" key="1">
    <citation type="journal article" date="2019" name="Int. J. Syst. Evol. Microbiol.">
        <title>The Global Catalogue of Microorganisms (GCM) 10K type strain sequencing project: providing services to taxonomists for standard genome sequencing and annotation.</title>
        <authorList>
            <consortium name="The Broad Institute Genomics Platform"/>
            <consortium name="The Broad Institute Genome Sequencing Center for Infectious Disease"/>
            <person name="Wu L."/>
            <person name="Ma J."/>
        </authorList>
    </citation>
    <scope>NUCLEOTIDE SEQUENCE [LARGE SCALE GENOMIC DNA]</scope>
    <source>
        <strain evidence="3">KCTC 62195</strain>
    </source>
</reference>
<dbReference type="InterPro" id="IPR011486">
    <property type="entry name" value="BBP2"/>
</dbReference>
<feature type="region of interest" description="Disordered" evidence="1">
    <location>
        <begin position="27"/>
        <end position="61"/>
    </location>
</feature>
<dbReference type="Pfam" id="PF07642">
    <property type="entry name" value="BBP2"/>
    <property type="match status" value="1"/>
</dbReference>